<name>A0A183F9K4_HELPZ</name>
<reference evidence="4" key="2">
    <citation type="submission" date="2019-09" db="UniProtKB">
        <authorList>
            <consortium name="WormBaseParasite"/>
        </authorList>
    </citation>
    <scope>IDENTIFICATION</scope>
</reference>
<evidence type="ECO:0000313" key="4">
    <source>
        <dbReference type="WBParaSite" id="HPBE_0000284601-mRNA-1"/>
    </source>
</evidence>
<gene>
    <name evidence="2" type="ORF">HPBE_LOCUS2847</name>
</gene>
<feature type="domain" description="SnoaL-like" evidence="1">
    <location>
        <begin position="3"/>
        <end position="97"/>
    </location>
</feature>
<dbReference type="Gene3D" id="3.10.450.50">
    <property type="match status" value="1"/>
</dbReference>
<dbReference type="WBParaSite" id="HPBE_0000284601-mRNA-1">
    <property type="protein sequence ID" value="HPBE_0000284601-mRNA-1"/>
    <property type="gene ID" value="HPBE_0000284601"/>
</dbReference>
<dbReference type="AlphaFoldDB" id="A0A183F9K4"/>
<protein>
    <submittedName>
        <fullName evidence="4">SnoaL-like domain-containing protein</fullName>
    </submittedName>
</protein>
<keyword evidence="3" id="KW-1185">Reference proteome</keyword>
<accession>A0A183F9K4</accession>
<dbReference type="InterPro" id="IPR032710">
    <property type="entry name" value="NTF2-like_dom_sf"/>
</dbReference>
<dbReference type="InterPro" id="IPR037401">
    <property type="entry name" value="SnoaL-like"/>
</dbReference>
<evidence type="ECO:0000259" key="1">
    <source>
        <dbReference type="Pfam" id="PF12680"/>
    </source>
</evidence>
<dbReference type="OrthoDB" id="5781618at2759"/>
<reference evidence="2 3" key="1">
    <citation type="submission" date="2018-11" db="EMBL/GenBank/DDBJ databases">
        <authorList>
            <consortium name="Pathogen Informatics"/>
        </authorList>
    </citation>
    <scope>NUCLEOTIDE SEQUENCE [LARGE SCALE GENOMIC DNA]</scope>
</reference>
<proteinExistence type="predicted"/>
<sequence length="108" mass="12784">MEECYSSGNVDKLIEFYHPDSVLLEGRNTYSGAAGIKEVYKKYFDLYGPMKFEVSDEKYQGCEDYLMFNCKCSMASRGENIEKVKVISIWRKIDDKWLIYHEEYTEDQ</sequence>
<organism evidence="3 4">
    <name type="scientific">Heligmosomoides polygyrus</name>
    <name type="common">Parasitic roundworm</name>
    <dbReference type="NCBI Taxonomy" id="6339"/>
    <lineage>
        <taxon>Eukaryota</taxon>
        <taxon>Metazoa</taxon>
        <taxon>Ecdysozoa</taxon>
        <taxon>Nematoda</taxon>
        <taxon>Chromadorea</taxon>
        <taxon>Rhabditida</taxon>
        <taxon>Rhabditina</taxon>
        <taxon>Rhabditomorpha</taxon>
        <taxon>Strongyloidea</taxon>
        <taxon>Heligmosomidae</taxon>
        <taxon>Heligmosomoides</taxon>
    </lineage>
</organism>
<dbReference type="SUPFAM" id="SSF54427">
    <property type="entry name" value="NTF2-like"/>
    <property type="match status" value="1"/>
</dbReference>
<evidence type="ECO:0000313" key="2">
    <source>
        <dbReference type="EMBL" id="VDO28784.1"/>
    </source>
</evidence>
<accession>A0A3P7V0Q6</accession>
<evidence type="ECO:0000313" key="3">
    <source>
        <dbReference type="Proteomes" id="UP000050761"/>
    </source>
</evidence>
<dbReference type="EMBL" id="UZAH01005203">
    <property type="protein sequence ID" value="VDO28784.1"/>
    <property type="molecule type" value="Genomic_DNA"/>
</dbReference>
<dbReference type="Proteomes" id="UP000050761">
    <property type="component" value="Unassembled WGS sequence"/>
</dbReference>
<dbReference type="Pfam" id="PF12680">
    <property type="entry name" value="SnoaL_2"/>
    <property type="match status" value="1"/>
</dbReference>